<keyword evidence="2" id="KW-1185">Reference proteome</keyword>
<accession>A0A1R1X281</accession>
<gene>
    <name evidence="1" type="ORF">AYI69_g10950</name>
</gene>
<evidence type="ECO:0000313" key="2">
    <source>
        <dbReference type="Proteomes" id="UP000187429"/>
    </source>
</evidence>
<dbReference type="Proteomes" id="UP000187429">
    <property type="component" value="Unassembled WGS sequence"/>
</dbReference>
<sequence length="116" mass="13563">MVQTEEMHMGSENSFKGIQNLLHEPNVLEVEHVIEKTENTVWVAKFAAFVRTAPSPGPMGPLLTSHSLRWFRSKWIHALSYHGRSPYHGREQEDMWKEYSRNLLQALVAWLNNHLR</sequence>
<protein>
    <submittedName>
        <fullName evidence="1">Uncharacterized protein</fullName>
    </submittedName>
</protein>
<comment type="caution">
    <text evidence="1">The sequence shown here is derived from an EMBL/GenBank/DDBJ whole genome shotgun (WGS) entry which is preliminary data.</text>
</comment>
<evidence type="ECO:0000313" key="1">
    <source>
        <dbReference type="EMBL" id="OMJ08756.1"/>
    </source>
</evidence>
<dbReference type="AlphaFoldDB" id="A0A1R1X281"/>
<reference evidence="2" key="1">
    <citation type="submission" date="2017-01" db="EMBL/GenBank/DDBJ databases">
        <authorList>
            <person name="Wang Y."/>
            <person name="White M."/>
            <person name="Kvist S."/>
            <person name="Moncalvo J.-M."/>
        </authorList>
    </citation>
    <scope>NUCLEOTIDE SEQUENCE [LARGE SCALE GENOMIC DNA]</scope>
    <source>
        <strain evidence="2">ID-206-W2</strain>
    </source>
</reference>
<proteinExistence type="predicted"/>
<name>A0A1R1X281_9FUNG</name>
<organism evidence="1 2">
    <name type="scientific">Smittium culicis</name>
    <dbReference type="NCBI Taxonomy" id="133412"/>
    <lineage>
        <taxon>Eukaryota</taxon>
        <taxon>Fungi</taxon>
        <taxon>Fungi incertae sedis</taxon>
        <taxon>Zoopagomycota</taxon>
        <taxon>Kickxellomycotina</taxon>
        <taxon>Harpellomycetes</taxon>
        <taxon>Harpellales</taxon>
        <taxon>Legeriomycetaceae</taxon>
        <taxon>Smittium</taxon>
    </lineage>
</organism>
<dbReference type="EMBL" id="LSSM01007295">
    <property type="protein sequence ID" value="OMJ08756.1"/>
    <property type="molecule type" value="Genomic_DNA"/>
</dbReference>